<evidence type="ECO:0000256" key="1">
    <source>
        <dbReference type="SAM" id="Coils"/>
    </source>
</evidence>
<keyword evidence="3" id="KW-1185">Reference proteome</keyword>
<comment type="caution">
    <text evidence="2">The sequence shown here is derived from an EMBL/GenBank/DDBJ whole genome shotgun (WGS) entry which is preliminary data.</text>
</comment>
<evidence type="ECO:0000313" key="2">
    <source>
        <dbReference type="EMBL" id="OXG09648.1"/>
    </source>
</evidence>
<accession>A0A227PK48</accession>
<dbReference type="EMBL" id="MUGS01000001">
    <property type="protein sequence ID" value="OXG09648.1"/>
    <property type="molecule type" value="Genomic_DNA"/>
</dbReference>
<organism evidence="2 3">
    <name type="scientific">Flavobacterium araucananum</name>
    <dbReference type="NCBI Taxonomy" id="946678"/>
    <lineage>
        <taxon>Bacteria</taxon>
        <taxon>Pseudomonadati</taxon>
        <taxon>Bacteroidota</taxon>
        <taxon>Flavobacteriia</taxon>
        <taxon>Flavobacteriales</taxon>
        <taxon>Flavobacteriaceae</taxon>
        <taxon>Flavobacterium</taxon>
    </lineage>
</organism>
<reference evidence="2 3" key="1">
    <citation type="submission" date="2016-11" db="EMBL/GenBank/DDBJ databases">
        <title>Whole genomes of Flavobacteriaceae.</title>
        <authorList>
            <person name="Stine C."/>
            <person name="Li C."/>
            <person name="Tadesse D."/>
        </authorList>
    </citation>
    <scope>NUCLEOTIDE SEQUENCE [LARGE SCALE GENOMIC DNA]</scope>
    <source>
        <strain evidence="2 3">DSM 24704</strain>
    </source>
</reference>
<dbReference type="Proteomes" id="UP000214684">
    <property type="component" value="Unassembled WGS sequence"/>
</dbReference>
<gene>
    <name evidence="2" type="ORF">B0A64_00010</name>
</gene>
<evidence type="ECO:0000313" key="3">
    <source>
        <dbReference type="Proteomes" id="UP000214684"/>
    </source>
</evidence>
<protein>
    <submittedName>
        <fullName evidence="2">Uncharacterized protein</fullName>
    </submittedName>
</protein>
<sequence>MKEKYLKSLIQKLNKNNNNELIHLRPLSSNVEFAKVWVKKPKFQKNISDINGPYNFYFIKNEDDIYVSNVLDMGSDLHWFVDKKFRRNGYLTKALREIILSHLFQDRNEQRITIDKSQIGEENSIASENVAVSLGFKKFNEKEFLLSGDNYYNDFYIDGINSFMPEEKIDELKNRIKYLAQSLKMIQSEVEMKLGLADYVEELEETVKTLNGHAIELKEIWFEQNPD</sequence>
<feature type="coiled-coil region" evidence="1">
    <location>
        <begin position="169"/>
        <end position="220"/>
    </location>
</feature>
<dbReference type="AlphaFoldDB" id="A0A227PK48"/>
<keyword evidence="1" id="KW-0175">Coiled coil</keyword>
<dbReference type="OrthoDB" id="797909at2"/>
<dbReference type="Gene3D" id="3.40.630.30">
    <property type="match status" value="1"/>
</dbReference>
<proteinExistence type="predicted"/>
<dbReference type="RefSeq" id="WP_089477508.1">
    <property type="nucleotide sequence ID" value="NZ_MUGS01000001.1"/>
</dbReference>
<name>A0A227PK48_9FLAO</name>